<name>A0A914CUU1_9BILA</name>
<dbReference type="Proteomes" id="UP000887540">
    <property type="component" value="Unplaced"/>
</dbReference>
<keyword evidence="4" id="KW-1185">Reference proteome</keyword>
<organism evidence="4 5">
    <name type="scientific">Acrobeloides nanus</name>
    <dbReference type="NCBI Taxonomy" id="290746"/>
    <lineage>
        <taxon>Eukaryota</taxon>
        <taxon>Metazoa</taxon>
        <taxon>Ecdysozoa</taxon>
        <taxon>Nematoda</taxon>
        <taxon>Chromadorea</taxon>
        <taxon>Rhabditida</taxon>
        <taxon>Tylenchina</taxon>
        <taxon>Cephalobomorpha</taxon>
        <taxon>Cephaloboidea</taxon>
        <taxon>Cephalobidae</taxon>
        <taxon>Acrobeloides</taxon>
    </lineage>
</organism>
<feature type="transmembrane region" description="Helical" evidence="2">
    <location>
        <begin position="167"/>
        <end position="189"/>
    </location>
</feature>
<keyword evidence="2" id="KW-0472">Membrane</keyword>
<dbReference type="WBParaSite" id="ACRNAN_scaffold1498.g32386.t1">
    <property type="protein sequence ID" value="ACRNAN_scaffold1498.g32386.t1"/>
    <property type="gene ID" value="ACRNAN_scaffold1498.g32386"/>
</dbReference>
<evidence type="ECO:0000313" key="5">
    <source>
        <dbReference type="WBParaSite" id="ACRNAN_scaffold1498.g32386.t1"/>
    </source>
</evidence>
<keyword evidence="2" id="KW-1133">Transmembrane helix</keyword>
<protein>
    <submittedName>
        <fullName evidence="5">Uncharacterized protein</fullName>
    </submittedName>
</protein>
<dbReference type="AlphaFoldDB" id="A0A914CUU1"/>
<feature type="region of interest" description="Disordered" evidence="1">
    <location>
        <begin position="94"/>
        <end position="154"/>
    </location>
</feature>
<sequence>MKLKVFLLFFILAKAENEINYTNVILENINDTNVQDTNLSEENDGSGEFLEPEPNSLTKLEEAIQKLEDFENQSYTNPRKSLAHGPANIVEIVGVKNEEDRDQENAKNEESFEKSENSTETSSSEESGESNSIEENDDEEEKSSSNSTRAKKEAEKTSRRIGILHIYWPYFISFLALAVLIGCICGYFIHGLDGKIGEKSVA</sequence>
<reference evidence="5" key="1">
    <citation type="submission" date="2022-11" db="UniProtKB">
        <authorList>
            <consortium name="WormBaseParasite"/>
        </authorList>
    </citation>
    <scope>IDENTIFICATION</scope>
</reference>
<evidence type="ECO:0000256" key="2">
    <source>
        <dbReference type="SAM" id="Phobius"/>
    </source>
</evidence>
<feature type="signal peptide" evidence="3">
    <location>
        <begin position="1"/>
        <end position="15"/>
    </location>
</feature>
<proteinExistence type="predicted"/>
<keyword evidence="3" id="KW-0732">Signal</keyword>
<feature type="compositionally biased region" description="Acidic residues" evidence="1">
    <location>
        <begin position="126"/>
        <end position="141"/>
    </location>
</feature>
<accession>A0A914CUU1</accession>
<feature type="chain" id="PRO_5037066669" evidence="3">
    <location>
        <begin position="16"/>
        <end position="202"/>
    </location>
</feature>
<evidence type="ECO:0000313" key="4">
    <source>
        <dbReference type="Proteomes" id="UP000887540"/>
    </source>
</evidence>
<feature type="compositionally biased region" description="Basic and acidic residues" evidence="1">
    <location>
        <begin position="96"/>
        <end position="117"/>
    </location>
</feature>
<evidence type="ECO:0000256" key="3">
    <source>
        <dbReference type="SAM" id="SignalP"/>
    </source>
</evidence>
<evidence type="ECO:0000256" key="1">
    <source>
        <dbReference type="SAM" id="MobiDB-lite"/>
    </source>
</evidence>
<keyword evidence="2" id="KW-0812">Transmembrane</keyword>